<feature type="compositionally biased region" description="Low complexity" evidence="2">
    <location>
        <begin position="22"/>
        <end position="31"/>
    </location>
</feature>
<dbReference type="InterPro" id="IPR009003">
    <property type="entry name" value="Peptidase_S1_PA"/>
</dbReference>
<dbReference type="SUPFAM" id="SSF50494">
    <property type="entry name" value="Trypsin-like serine proteases"/>
    <property type="match status" value="1"/>
</dbReference>
<dbReference type="SUPFAM" id="SSF51045">
    <property type="entry name" value="WW domain"/>
    <property type="match status" value="1"/>
</dbReference>
<evidence type="ECO:0000313" key="4">
    <source>
        <dbReference type="EMBL" id="KAE9025829.1"/>
    </source>
</evidence>
<dbReference type="CDD" id="cd00063">
    <property type="entry name" value="FN3"/>
    <property type="match status" value="1"/>
</dbReference>
<keyword evidence="1" id="KW-0843">Virulence</keyword>
<name>A0A6A3MUR9_9STRA</name>
<dbReference type="Gene3D" id="2.60.40.10">
    <property type="entry name" value="Immunoglobulins"/>
    <property type="match status" value="1"/>
</dbReference>
<gene>
    <name evidence="5" type="ORF">PR001_g10968</name>
    <name evidence="4" type="ORF">PR002_g11077</name>
</gene>
<comment type="caution">
    <text evidence="5">The sequence shown here is derived from an EMBL/GenBank/DDBJ whole genome shotgun (WGS) entry which is preliminary data.</text>
</comment>
<evidence type="ECO:0000256" key="1">
    <source>
        <dbReference type="ARBA" id="ARBA00023026"/>
    </source>
</evidence>
<dbReference type="InterPro" id="IPR003961">
    <property type="entry name" value="FN3_dom"/>
</dbReference>
<dbReference type="Proteomes" id="UP000435112">
    <property type="component" value="Unassembled WGS sequence"/>
</dbReference>
<evidence type="ECO:0000259" key="3">
    <source>
        <dbReference type="PROSITE" id="PS50853"/>
    </source>
</evidence>
<evidence type="ECO:0000313" key="5">
    <source>
        <dbReference type="EMBL" id="KAE9031643.1"/>
    </source>
</evidence>
<dbReference type="Gene3D" id="2.40.10.10">
    <property type="entry name" value="Trypsin-like serine proteases"/>
    <property type="match status" value="1"/>
</dbReference>
<dbReference type="Gene3D" id="1.25.10.10">
    <property type="entry name" value="Leucine-rich Repeat Variant"/>
    <property type="match status" value="1"/>
</dbReference>
<dbReference type="Proteomes" id="UP000429607">
    <property type="component" value="Unassembled WGS sequence"/>
</dbReference>
<dbReference type="SUPFAM" id="SSF49265">
    <property type="entry name" value="Fibronectin type III"/>
    <property type="match status" value="1"/>
</dbReference>
<dbReference type="Gene3D" id="2.20.70.10">
    <property type="match status" value="1"/>
</dbReference>
<dbReference type="InterPro" id="IPR036116">
    <property type="entry name" value="FN3_sf"/>
</dbReference>
<dbReference type="Gene3D" id="1.20.5.190">
    <property type="match status" value="1"/>
</dbReference>
<dbReference type="InterPro" id="IPR011989">
    <property type="entry name" value="ARM-like"/>
</dbReference>
<dbReference type="InterPro" id="IPR016024">
    <property type="entry name" value="ARM-type_fold"/>
</dbReference>
<evidence type="ECO:0000313" key="7">
    <source>
        <dbReference type="Proteomes" id="UP000435112"/>
    </source>
</evidence>
<proteinExistence type="predicted"/>
<dbReference type="PROSITE" id="PS50096">
    <property type="entry name" value="IQ"/>
    <property type="match status" value="1"/>
</dbReference>
<dbReference type="EMBL" id="QXFV01000662">
    <property type="protein sequence ID" value="KAE9031643.1"/>
    <property type="molecule type" value="Genomic_DNA"/>
</dbReference>
<feature type="domain" description="Fibronectin type-III" evidence="3">
    <location>
        <begin position="438"/>
        <end position="539"/>
    </location>
</feature>
<dbReference type="InterPro" id="IPR013783">
    <property type="entry name" value="Ig-like_fold"/>
</dbReference>
<evidence type="ECO:0000256" key="2">
    <source>
        <dbReference type="SAM" id="MobiDB-lite"/>
    </source>
</evidence>
<dbReference type="CDD" id="cd00201">
    <property type="entry name" value="WW"/>
    <property type="match status" value="1"/>
</dbReference>
<dbReference type="SUPFAM" id="SSF48371">
    <property type="entry name" value="ARM repeat"/>
    <property type="match status" value="1"/>
</dbReference>
<organism evidence="5 6">
    <name type="scientific">Phytophthora rubi</name>
    <dbReference type="NCBI Taxonomy" id="129364"/>
    <lineage>
        <taxon>Eukaryota</taxon>
        <taxon>Sar</taxon>
        <taxon>Stramenopiles</taxon>
        <taxon>Oomycota</taxon>
        <taxon>Peronosporomycetes</taxon>
        <taxon>Peronosporales</taxon>
        <taxon>Peronosporaceae</taxon>
        <taxon>Phytophthora</taxon>
    </lineage>
</organism>
<dbReference type="InterPro" id="IPR036020">
    <property type="entry name" value="WW_dom_sf"/>
</dbReference>
<sequence length="1006" mass="114401">MRGAGRRGGGRGGGYVRRKTAADSSSDSKTSLVDEWRGHEEDCAARVLQNQLRAYMSRQRMARLLLSVYEKHYDPIRKQHFYVNTLTNVSTWEKPLLLVRFLPGDHKISRGRAELAPREAAQRIQRIVRAFLAKKTIRQLVRENYMKLFDHESRVFYYLNTRTGERSEQKPAFFRQRPNTAGMNSKRASASSKNDEDDLEIEPFYFRKAVCKVSSDGNAYGSGVIGRFCGILCVLADGKTLADEDTARSARVVCNYADERVAFPVLLSADTFFAGIKMPEDAAARLQPLNGVTPQSPKRKTQRPHFDLALCALNEDQFLIAAGSNIQPLRFEMNDRKLGCGESESLRLSDHLEVVGHPHGKLQVLHQRQLANLVPNSINPQHLQYDRVMETGSAGCAVFTRGGKLIGIHQFAGPKEPPPLSCWYIKPILNTALALVTPPEPFILTSCVGSTGVQVYWQLPRDWQPLRGLPVDFELEICRHGTLDTLHHEPFERIYSGPKSSRHIDDLQCGTMYSLRCRAVNRMKKSRWSSVVRFITLQQVSLAWRLRHCTTVKEAIKRMKHQRADPQTQFRSVQWIYAQLEKREEADRAEWEHQTDGVRGDRGKPGVSNQVQFEQEVLDCQGLEALLDSIAWFPGEKATIALILRLFLKLACLQKSTQRFMTETSRFQALCDLLRSHSMNSDTPQEVAEGSAEEPKASELEMPLLCLELLGAVLSENGAAKLVFESCAGVELVLSFLERDAYRHEAAVVGECCYILAVFSHENASVKWEIAEANGFVLLQRVLLDHRQESRILYWVLITVGNVAYGLDESTTRPQLEADIASLGLIDSVCEARTHFLSRLHELELSLVAAQARLDRLHAIHVGEETRNELDACTQLVETLKNVIADWQSNDVAKAADYALRYLLSEEQRRVQVASKRLMRKFLLRTLSMAIEKWCEATVYERHRATFVAFINTVRTRQLRPAFRRWEQTTREMRKHKSVLQTIGSGLAIDLTKKKRERYRMLVLQK</sequence>
<dbReference type="Pfam" id="PF00397">
    <property type="entry name" value="WW"/>
    <property type="match status" value="1"/>
</dbReference>
<dbReference type="EMBL" id="QXFU01000651">
    <property type="protein sequence ID" value="KAE9025829.1"/>
    <property type="molecule type" value="Genomic_DNA"/>
</dbReference>
<dbReference type="AlphaFoldDB" id="A0A6A3MUR9"/>
<accession>A0A6A3MUR9</accession>
<dbReference type="InterPro" id="IPR001202">
    <property type="entry name" value="WW_dom"/>
</dbReference>
<evidence type="ECO:0000313" key="6">
    <source>
        <dbReference type="Proteomes" id="UP000429607"/>
    </source>
</evidence>
<dbReference type="PROSITE" id="PS50853">
    <property type="entry name" value="FN3"/>
    <property type="match status" value="1"/>
</dbReference>
<dbReference type="OrthoDB" id="64552at2759"/>
<protein>
    <recommendedName>
        <fullName evidence="3">Fibronectin type-III domain-containing protein</fullName>
    </recommendedName>
</protein>
<dbReference type="InterPro" id="IPR043504">
    <property type="entry name" value="Peptidase_S1_PA_chymotrypsin"/>
</dbReference>
<reference evidence="6 7" key="1">
    <citation type="submission" date="2018-09" db="EMBL/GenBank/DDBJ databases">
        <title>Genomic investigation of the strawberry pathogen Phytophthora fragariae indicates pathogenicity is determined by transcriptional variation in three key races.</title>
        <authorList>
            <person name="Adams T.M."/>
            <person name="Armitage A.D."/>
            <person name="Sobczyk M.K."/>
            <person name="Bates H.J."/>
            <person name="Dunwell J.M."/>
            <person name="Nellist C.F."/>
            <person name="Harrison R.J."/>
        </authorList>
    </citation>
    <scope>NUCLEOTIDE SEQUENCE [LARGE SCALE GENOMIC DNA]</scope>
    <source>
        <strain evidence="5 6">SCRP249</strain>
        <strain evidence="4 7">SCRP324</strain>
    </source>
</reference>
<feature type="region of interest" description="Disordered" evidence="2">
    <location>
        <begin position="1"/>
        <end position="33"/>
    </location>
</feature>